<proteinExistence type="inferred from homology"/>
<dbReference type="GO" id="GO:0003729">
    <property type="term" value="F:mRNA binding"/>
    <property type="evidence" value="ECO:0007669"/>
    <property type="project" value="TreeGrafter"/>
</dbReference>
<dbReference type="InterPro" id="IPR050437">
    <property type="entry name" value="Ribos_protein_bS1-like"/>
</dbReference>
<keyword evidence="2" id="KW-0689">Ribosomal protein</keyword>
<dbReference type="GO" id="GO:0005840">
    <property type="term" value="C:ribosome"/>
    <property type="evidence" value="ECO:0007669"/>
    <property type="project" value="UniProtKB-KW"/>
</dbReference>
<reference evidence="7" key="1">
    <citation type="submission" date="2021-01" db="EMBL/GenBank/DDBJ databases">
        <authorList>
            <person name="Corre E."/>
            <person name="Pelletier E."/>
            <person name="Niang G."/>
            <person name="Scheremetjew M."/>
            <person name="Finn R."/>
            <person name="Kale V."/>
            <person name="Holt S."/>
            <person name="Cochrane G."/>
            <person name="Meng A."/>
            <person name="Brown T."/>
            <person name="Cohen L."/>
        </authorList>
    </citation>
    <scope>NUCLEOTIDE SEQUENCE</scope>
    <source>
        <strain evidence="7">CCMP 769</strain>
    </source>
</reference>
<dbReference type="GO" id="GO:1990904">
    <property type="term" value="C:ribonucleoprotein complex"/>
    <property type="evidence" value="ECO:0007669"/>
    <property type="project" value="UniProtKB-KW"/>
</dbReference>
<dbReference type="PANTHER" id="PTHR10724">
    <property type="entry name" value="30S RIBOSOMAL PROTEIN S1"/>
    <property type="match status" value="1"/>
</dbReference>
<dbReference type="EMBL" id="HBHW01021530">
    <property type="protein sequence ID" value="CAE0048614.1"/>
    <property type="molecule type" value="Transcribed_RNA"/>
</dbReference>
<dbReference type="SMART" id="SM00316">
    <property type="entry name" value="S1"/>
    <property type="match status" value="3"/>
</dbReference>
<evidence type="ECO:0000256" key="1">
    <source>
        <dbReference type="ARBA" id="ARBA00006767"/>
    </source>
</evidence>
<evidence type="ECO:0000313" key="7">
    <source>
        <dbReference type="EMBL" id="CAE0048613.1"/>
    </source>
</evidence>
<dbReference type="PANTHER" id="PTHR10724:SF7">
    <property type="entry name" value="SMALL RIBOSOMAL SUBUNIT PROTEIN BS1C"/>
    <property type="match status" value="1"/>
</dbReference>
<evidence type="ECO:0000259" key="6">
    <source>
        <dbReference type="PROSITE" id="PS50126"/>
    </source>
</evidence>
<feature type="domain" description="S1 motif" evidence="6">
    <location>
        <begin position="82"/>
        <end position="151"/>
    </location>
</feature>
<evidence type="ECO:0000256" key="4">
    <source>
        <dbReference type="ARBA" id="ARBA00069232"/>
    </source>
</evidence>
<evidence type="ECO:0000313" key="8">
    <source>
        <dbReference type="EMBL" id="CAE0048614.1"/>
    </source>
</evidence>
<dbReference type="FunFam" id="2.40.50.140:FF:000103">
    <property type="entry name" value="protein RRP5 homolog"/>
    <property type="match status" value="1"/>
</dbReference>
<dbReference type="AlphaFoldDB" id="A0A7S2ZT16"/>
<feature type="domain" description="S1 motif" evidence="6">
    <location>
        <begin position="247"/>
        <end position="315"/>
    </location>
</feature>
<name>A0A7S2ZT16_9RHOD</name>
<evidence type="ECO:0000256" key="2">
    <source>
        <dbReference type="ARBA" id="ARBA00022980"/>
    </source>
</evidence>
<evidence type="ECO:0000256" key="3">
    <source>
        <dbReference type="ARBA" id="ARBA00023274"/>
    </source>
</evidence>
<dbReference type="CDD" id="cd04465">
    <property type="entry name" value="S1_RPS1_repeat_ec2_hs2"/>
    <property type="match status" value="1"/>
</dbReference>
<dbReference type="GO" id="GO:0006412">
    <property type="term" value="P:translation"/>
    <property type="evidence" value="ECO:0007669"/>
    <property type="project" value="TreeGrafter"/>
</dbReference>
<organism evidence="7">
    <name type="scientific">Rhodosorus marinus</name>
    <dbReference type="NCBI Taxonomy" id="101924"/>
    <lineage>
        <taxon>Eukaryota</taxon>
        <taxon>Rhodophyta</taxon>
        <taxon>Stylonematophyceae</taxon>
        <taxon>Stylonematales</taxon>
        <taxon>Stylonemataceae</taxon>
        <taxon>Rhodosorus</taxon>
    </lineage>
</organism>
<dbReference type="InterPro" id="IPR012340">
    <property type="entry name" value="NA-bd_OB-fold"/>
</dbReference>
<accession>A0A7S2ZT16</accession>
<dbReference type="InterPro" id="IPR003029">
    <property type="entry name" value="S1_domain"/>
</dbReference>
<dbReference type="GO" id="GO:0003735">
    <property type="term" value="F:structural constituent of ribosome"/>
    <property type="evidence" value="ECO:0007669"/>
    <property type="project" value="TreeGrafter"/>
</dbReference>
<sequence length="377" mass="41324">MAFVLSHGLVGRSSRSAGLTRVSRSGSAVTMVTAEGRASKFESMRKKYGVPQSSEKLADEVGFSYEDFESAVSEYEYTLTQGDNVHGRIFDCSSRGALVDIGAKAAAWLPAEEFSTRPVDSPSEYFAPDTEMEFVITSKEDINGQLGLSVRRLEHQKCWDRVVQLQAEDVPVTVEVIAVNRGGCLVTVEGLRGFIPQSHSGNIVINESEVGRKVTAKFLELDPERNRVVLSHKLAMASTQMVNYGPGDVVQGVVSGVKPYGIFVDINGVSGLLHISQISHDRVSDIDALMDVGQQVKCMILNQDKNKGRMSLSTKVLEDQPGDMIRDPEQVFKTADEVAARYKQKLEEERKASAEVAEEIVSALDFSRDNTDPPDES</sequence>
<dbReference type="EMBL" id="HBHW01021529">
    <property type="protein sequence ID" value="CAE0048613.1"/>
    <property type="molecule type" value="Transcribed_RNA"/>
</dbReference>
<keyword evidence="3" id="KW-0687">Ribonucleoprotein</keyword>
<comment type="similarity">
    <text evidence="1">Belongs to the bacterial ribosomal protein bS1 family.</text>
</comment>
<dbReference type="Gene3D" id="2.40.50.140">
    <property type="entry name" value="Nucleic acid-binding proteins"/>
    <property type="match status" value="3"/>
</dbReference>
<dbReference type="PROSITE" id="PS50126">
    <property type="entry name" value="S1"/>
    <property type="match status" value="3"/>
</dbReference>
<dbReference type="Pfam" id="PF00575">
    <property type="entry name" value="S1"/>
    <property type="match status" value="3"/>
</dbReference>
<protein>
    <recommendedName>
        <fullName evidence="4">Small ribosomal subunit protein bS1c</fullName>
    </recommendedName>
    <alternativeName>
        <fullName evidence="5">30S ribosomal protein S1, chloroplastic</fullName>
    </alternativeName>
</protein>
<feature type="domain" description="S1 motif" evidence="6">
    <location>
        <begin position="169"/>
        <end position="233"/>
    </location>
</feature>
<gene>
    <name evidence="7" type="ORF">RMAR00112_LOCUS16608</name>
    <name evidence="8" type="ORF">RMAR00112_LOCUS16609</name>
</gene>
<evidence type="ECO:0000256" key="5">
    <source>
        <dbReference type="ARBA" id="ARBA00081784"/>
    </source>
</evidence>
<dbReference type="SUPFAM" id="SSF50249">
    <property type="entry name" value="Nucleic acid-binding proteins"/>
    <property type="match status" value="3"/>
</dbReference>